<organism evidence="1 2">
    <name type="scientific">Cudoniella acicularis</name>
    <dbReference type="NCBI Taxonomy" id="354080"/>
    <lineage>
        <taxon>Eukaryota</taxon>
        <taxon>Fungi</taxon>
        <taxon>Dikarya</taxon>
        <taxon>Ascomycota</taxon>
        <taxon>Pezizomycotina</taxon>
        <taxon>Leotiomycetes</taxon>
        <taxon>Helotiales</taxon>
        <taxon>Tricladiaceae</taxon>
        <taxon>Cudoniella</taxon>
    </lineage>
</organism>
<comment type="caution">
    <text evidence="1">The sequence shown here is derived from an EMBL/GenBank/DDBJ whole genome shotgun (WGS) entry which is preliminary data.</text>
</comment>
<evidence type="ECO:0000313" key="1">
    <source>
        <dbReference type="EMBL" id="KAF4632745.1"/>
    </source>
</evidence>
<dbReference type="Proteomes" id="UP000566819">
    <property type="component" value="Unassembled WGS sequence"/>
</dbReference>
<evidence type="ECO:0000313" key="2">
    <source>
        <dbReference type="Proteomes" id="UP000566819"/>
    </source>
</evidence>
<dbReference type="AlphaFoldDB" id="A0A8H4W5S2"/>
<accession>A0A8H4W5S2</accession>
<reference evidence="1 2" key="1">
    <citation type="submission" date="2020-03" db="EMBL/GenBank/DDBJ databases">
        <title>Draft Genome Sequence of Cudoniella acicularis.</title>
        <authorList>
            <person name="Buettner E."/>
            <person name="Kellner H."/>
        </authorList>
    </citation>
    <scope>NUCLEOTIDE SEQUENCE [LARGE SCALE GENOMIC DNA]</scope>
    <source>
        <strain evidence="1 2">DSM 108380</strain>
    </source>
</reference>
<dbReference type="EMBL" id="JAAMPI010000320">
    <property type="protein sequence ID" value="KAF4632745.1"/>
    <property type="molecule type" value="Genomic_DNA"/>
</dbReference>
<keyword evidence="2" id="KW-1185">Reference proteome</keyword>
<proteinExistence type="predicted"/>
<dbReference type="OrthoDB" id="3510799at2759"/>
<protein>
    <submittedName>
        <fullName evidence="1">Uncharacterized protein</fullName>
    </submittedName>
</protein>
<sequence length="411" mass="46082">MSASFKNALKAIRSRRSKGVKLCLRSIAPPSLATESSPPVREKFPLCLILLALSLLEDYNGPSAIQLLKKNQDKVLRAFQKDSADLFKAASAECQNRKAQIHFIRLVRRVFIFAGGLEDVHQLKFDHEGTAIDNLNKLGSLLSITGSSCFRYFDLQAILSALYKSKAITNEYIDNLDVAELISKLMTLLLIGFQSNLGLRTASRSMKVSDITLLGDGVYELQKGYSDRKLVDGDVVRLQLGGVVTGSTTQKLIGDANVCLPLPLEEDRLITLFVDYDGWYDDHQGTQQRLSKEVLRVVQTIKVGQKVLIVEEKENRNLEDEKEDWGKETRIWVVQVLQVLRVGAGHLNFGQNVAFHRTIPGETPKMIKRGVSQRLRNKLEELRVEYSACGLGRIFSSIRCKFLGKRAYVAL</sequence>
<name>A0A8H4W5S2_9HELO</name>
<gene>
    <name evidence="1" type="ORF">G7Y89_g5381</name>
</gene>